<evidence type="ECO:0000313" key="4">
    <source>
        <dbReference type="Proteomes" id="UP000326546"/>
    </source>
</evidence>
<name>A0A5J6V9J0_9MICO</name>
<dbReference type="EMBL" id="CP044427">
    <property type="protein sequence ID" value="QFG69841.1"/>
    <property type="molecule type" value="Genomic_DNA"/>
</dbReference>
<gene>
    <name evidence="3" type="ORF">FY030_15040</name>
</gene>
<accession>A0A5J6V9J0</accession>
<feature type="transmembrane region" description="Helical" evidence="2">
    <location>
        <begin position="391"/>
        <end position="411"/>
    </location>
</feature>
<keyword evidence="4" id="KW-1185">Reference proteome</keyword>
<dbReference type="SUPFAM" id="SSF82866">
    <property type="entry name" value="Multidrug efflux transporter AcrB transmembrane domain"/>
    <property type="match status" value="2"/>
</dbReference>
<evidence type="ECO:0000256" key="1">
    <source>
        <dbReference type="SAM" id="MobiDB-lite"/>
    </source>
</evidence>
<dbReference type="PANTHER" id="PTHR32063">
    <property type="match status" value="1"/>
</dbReference>
<dbReference type="KEGG" id="serw:FY030_15040"/>
<feature type="region of interest" description="Disordered" evidence="1">
    <location>
        <begin position="556"/>
        <end position="576"/>
    </location>
</feature>
<dbReference type="Proteomes" id="UP000326546">
    <property type="component" value="Chromosome"/>
</dbReference>
<evidence type="ECO:0000256" key="2">
    <source>
        <dbReference type="SAM" id="Phobius"/>
    </source>
</evidence>
<feature type="transmembrane region" description="Helical" evidence="2">
    <location>
        <begin position="418"/>
        <end position="437"/>
    </location>
</feature>
<evidence type="ECO:0000313" key="3">
    <source>
        <dbReference type="EMBL" id="QFG69841.1"/>
    </source>
</evidence>
<sequence length="1087" mass="112577">MSRLTVFSVRNRALIALATVFGILAGLWSASALPRELFPSLQFPVLVVATPVSGSSSSVVEEQVTRPIETAAQGLNSVVEVQSTSTDGFSSVVIELDYGTDLGAAQTDLQRAVLSLPQLPDTANPQIIAGNLDDFPIIQMSASGGEDVNGEELVDRLERFVLPEIEDLEGVRSATLSGVADRVVTVELDEEAAQEAGVSVSEVGQVLQANGVVLPGGQVLHGETELPVQVGSRLTSVEAIAELPLLTQTTIGARTAAQQQQAAIGETEQAAQEAGEAAAADPTNPELAGQAAAAQAAAEQAAAGAVEVPEIPTLGDVAEVSLQERPATAYTRTNGVASVGLAITKTPDGNAVEVSHALEEALPELEQSLDGGELVTIFDQAPFIENSIEDLATEGLLGLGFAVLVVLVFLLSVRLTLVTALSIPLSLLVTLIGLTALGYSLNILTLGALTIAVGRVVDDSIVVIENIKRHTTLGEDRRDAVLNGTREVAGAITSATVATVAVFLPLGFVGGAVGELFRPFAVTVSLAMLASLLVALTIIPVVGYWLLGTARRAEHAPEAADTKPEEHAEARPAEDAPDRLQRAYLPALRVALGRPWVTLALAAALLAGTVLSAGLLRTDFIGDTGENTVQATLQMPVGTTLEETDEQAREVEDWLTERAEVQSYQATVGSTGGIEAVFTGAGSGTAAFAVTVDEEVSGLTFGQSLTSHFEPLLPEGATLTASAGQAGPVGSSLSIRVQAQDPEDLQETAEAVTQLMRDVGAADVVNDLAETVPTLQVQVDRAAAAEVGVAEAQLGQVVQAATDGATVGEVEFGTQQLDVVVLHNSASDVQALEEVEVARDTDGEAVLLGEVAELAIVEEAASITRVDGLRAATVTGTSTGDDLSAVTSDLEERVEALEVPEGVQVEIGGVSADQQEAFSALGLALLAAVAIVYLVMVATFNSLLQPLILLVSVPFAATGSIGALLVTRQALDVTALIGFLMLIGIVVTNAIVLIDLVNQYRAQGMDRTTAVIEGARHRLRPILMTAFATILALVPMAIALTGGSAFISQPLAIVVIGGLLSSTLLTLILVPVLYELVERGVTRFSRS</sequence>
<dbReference type="SUPFAM" id="SSF82693">
    <property type="entry name" value="Multidrug efflux transporter AcrB pore domain, PN1, PN2, PC1 and PC2 subdomains"/>
    <property type="match status" value="3"/>
</dbReference>
<feature type="transmembrane region" description="Helical" evidence="2">
    <location>
        <begin position="1053"/>
        <end position="1077"/>
    </location>
</feature>
<dbReference type="Gene3D" id="3.30.2090.10">
    <property type="entry name" value="Multidrug efflux transporter AcrB TolC docking domain, DN and DC subdomains"/>
    <property type="match status" value="2"/>
</dbReference>
<dbReference type="OrthoDB" id="3306666at2"/>
<feature type="transmembrane region" description="Helical" evidence="2">
    <location>
        <begin position="596"/>
        <end position="616"/>
    </location>
</feature>
<dbReference type="RefSeq" id="WP_158062335.1">
    <property type="nucleotide sequence ID" value="NZ_CP044427.1"/>
</dbReference>
<dbReference type="SUPFAM" id="SSF82714">
    <property type="entry name" value="Multidrug efflux transporter AcrB TolC docking domain, DN and DC subdomains"/>
    <property type="match status" value="2"/>
</dbReference>
<feature type="transmembrane region" description="Helical" evidence="2">
    <location>
        <begin position="1022"/>
        <end position="1047"/>
    </location>
</feature>
<dbReference type="Gene3D" id="3.30.70.1430">
    <property type="entry name" value="Multidrug efflux transporter AcrB pore domain"/>
    <property type="match status" value="2"/>
</dbReference>
<dbReference type="PRINTS" id="PR00702">
    <property type="entry name" value="ACRIFLAVINRP"/>
</dbReference>
<dbReference type="Pfam" id="PF00873">
    <property type="entry name" value="ACR_tran"/>
    <property type="match status" value="2"/>
</dbReference>
<dbReference type="Gene3D" id="1.20.1640.10">
    <property type="entry name" value="Multidrug efflux transporter AcrB transmembrane domain"/>
    <property type="match status" value="2"/>
</dbReference>
<organism evidence="3 4">
    <name type="scientific">Ornithinimicrobium pratense</name>
    <dbReference type="NCBI Taxonomy" id="2593973"/>
    <lineage>
        <taxon>Bacteria</taxon>
        <taxon>Bacillati</taxon>
        <taxon>Actinomycetota</taxon>
        <taxon>Actinomycetes</taxon>
        <taxon>Micrococcales</taxon>
        <taxon>Ornithinimicrobiaceae</taxon>
        <taxon>Ornithinimicrobium</taxon>
    </lineage>
</organism>
<feature type="transmembrane region" description="Helical" evidence="2">
    <location>
        <begin position="973"/>
        <end position="997"/>
    </location>
</feature>
<feature type="transmembrane region" description="Helical" evidence="2">
    <location>
        <begin position="520"/>
        <end position="547"/>
    </location>
</feature>
<dbReference type="AlphaFoldDB" id="A0A5J6V9J0"/>
<reference evidence="3 4" key="1">
    <citation type="submission" date="2019-09" db="EMBL/GenBank/DDBJ databases">
        <title>Serinicoccus pratensis sp. nov., isolated from meadow soil.</title>
        <authorList>
            <person name="Zhang W."/>
        </authorList>
    </citation>
    <scope>NUCLEOTIDE SEQUENCE [LARGE SCALE GENOMIC DNA]</scope>
    <source>
        <strain evidence="3 4">W204</strain>
    </source>
</reference>
<feature type="transmembrane region" description="Helical" evidence="2">
    <location>
        <begin position="488"/>
        <end position="508"/>
    </location>
</feature>
<feature type="transmembrane region" description="Helical" evidence="2">
    <location>
        <begin position="947"/>
        <end position="967"/>
    </location>
</feature>
<keyword evidence="2" id="KW-1133">Transmembrane helix</keyword>
<keyword evidence="2" id="KW-0812">Transmembrane</keyword>
<feature type="transmembrane region" description="Helical" evidence="2">
    <location>
        <begin position="443"/>
        <end position="467"/>
    </location>
</feature>
<dbReference type="PANTHER" id="PTHR32063:SF0">
    <property type="entry name" value="SWARMING MOTILITY PROTEIN SWRC"/>
    <property type="match status" value="1"/>
</dbReference>
<feature type="transmembrane region" description="Helical" evidence="2">
    <location>
        <begin position="917"/>
        <end position="940"/>
    </location>
</feature>
<dbReference type="InterPro" id="IPR001036">
    <property type="entry name" value="Acrflvin-R"/>
</dbReference>
<protein>
    <submittedName>
        <fullName evidence="3">Efflux RND transporter permease subunit</fullName>
    </submittedName>
</protein>
<proteinExistence type="predicted"/>
<keyword evidence="2" id="KW-0472">Membrane</keyword>
<dbReference type="GO" id="GO:0005886">
    <property type="term" value="C:plasma membrane"/>
    <property type="evidence" value="ECO:0007669"/>
    <property type="project" value="TreeGrafter"/>
</dbReference>
<dbReference type="GO" id="GO:0042910">
    <property type="term" value="F:xenobiotic transmembrane transporter activity"/>
    <property type="evidence" value="ECO:0007669"/>
    <property type="project" value="TreeGrafter"/>
</dbReference>
<dbReference type="InterPro" id="IPR027463">
    <property type="entry name" value="AcrB_DN_DC_subdom"/>
</dbReference>